<dbReference type="PANTHER" id="PTHR24559:SF444">
    <property type="entry name" value="REVERSE TRANSCRIPTASE DOMAIN-CONTAINING PROTEIN"/>
    <property type="match status" value="1"/>
</dbReference>
<comment type="caution">
    <text evidence="2">The sequence shown here is derived from an EMBL/GenBank/DDBJ whole genome shotgun (WGS) entry which is preliminary data.</text>
</comment>
<reference evidence="2" key="1">
    <citation type="submission" date="2021-03" db="EMBL/GenBank/DDBJ databases">
        <title>Draft genome sequence of rust myrtle Austropuccinia psidii MF-1, a brazilian biotype.</title>
        <authorList>
            <person name="Quecine M.C."/>
            <person name="Pachon D.M.R."/>
            <person name="Bonatelli M.L."/>
            <person name="Correr F.H."/>
            <person name="Franceschini L.M."/>
            <person name="Leite T.F."/>
            <person name="Margarido G.R.A."/>
            <person name="Almeida C.A."/>
            <person name="Ferrarezi J.A."/>
            <person name="Labate C.A."/>
        </authorList>
    </citation>
    <scope>NUCLEOTIDE SEQUENCE</scope>
    <source>
        <strain evidence="2">MF-1</strain>
    </source>
</reference>
<accession>A0A9Q3B8R3</accession>
<evidence type="ECO:0000313" key="2">
    <source>
        <dbReference type="EMBL" id="MBW0460762.1"/>
    </source>
</evidence>
<sequence>MDLGVLNKVGYNEQAEVATPVIIAWRNGKSRMVGDLRALNTYTIPYRYQIPMIHETLTQLLKAKFITDMDYLKGFYKNVLTERSIKLLRIKVHCGIYEYSITPCSIKNAPSNYQRMMNTIFPEELSE</sequence>
<feature type="domain" description="Reverse transcriptase" evidence="1">
    <location>
        <begin position="27"/>
        <end position="121"/>
    </location>
</feature>
<dbReference type="InterPro" id="IPR053134">
    <property type="entry name" value="RNA-dir_DNA_polymerase"/>
</dbReference>
<dbReference type="EMBL" id="AVOT02000056">
    <property type="protein sequence ID" value="MBW0460762.1"/>
    <property type="molecule type" value="Genomic_DNA"/>
</dbReference>
<protein>
    <recommendedName>
        <fullName evidence="1">Reverse transcriptase domain-containing protein</fullName>
    </recommendedName>
</protein>
<dbReference type="InterPro" id="IPR000477">
    <property type="entry name" value="RT_dom"/>
</dbReference>
<name>A0A9Q3B8R3_9BASI</name>
<dbReference type="AlphaFoldDB" id="A0A9Q3B8R3"/>
<dbReference type="InterPro" id="IPR043128">
    <property type="entry name" value="Rev_trsase/Diguanyl_cyclase"/>
</dbReference>
<evidence type="ECO:0000259" key="1">
    <source>
        <dbReference type="Pfam" id="PF00078"/>
    </source>
</evidence>
<dbReference type="SUPFAM" id="SSF56672">
    <property type="entry name" value="DNA/RNA polymerases"/>
    <property type="match status" value="1"/>
</dbReference>
<dbReference type="PANTHER" id="PTHR24559">
    <property type="entry name" value="TRANSPOSON TY3-I GAG-POL POLYPROTEIN"/>
    <property type="match status" value="1"/>
</dbReference>
<evidence type="ECO:0000313" key="3">
    <source>
        <dbReference type="Proteomes" id="UP000765509"/>
    </source>
</evidence>
<dbReference type="CDD" id="cd01647">
    <property type="entry name" value="RT_LTR"/>
    <property type="match status" value="1"/>
</dbReference>
<organism evidence="2 3">
    <name type="scientific">Austropuccinia psidii MF-1</name>
    <dbReference type="NCBI Taxonomy" id="1389203"/>
    <lineage>
        <taxon>Eukaryota</taxon>
        <taxon>Fungi</taxon>
        <taxon>Dikarya</taxon>
        <taxon>Basidiomycota</taxon>
        <taxon>Pucciniomycotina</taxon>
        <taxon>Pucciniomycetes</taxon>
        <taxon>Pucciniales</taxon>
        <taxon>Sphaerophragmiaceae</taxon>
        <taxon>Austropuccinia</taxon>
    </lineage>
</organism>
<dbReference type="Pfam" id="PF00078">
    <property type="entry name" value="RVT_1"/>
    <property type="match status" value="1"/>
</dbReference>
<keyword evidence="3" id="KW-1185">Reference proteome</keyword>
<dbReference type="InterPro" id="IPR043502">
    <property type="entry name" value="DNA/RNA_pol_sf"/>
</dbReference>
<dbReference type="Proteomes" id="UP000765509">
    <property type="component" value="Unassembled WGS sequence"/>
</dbReference>
<gene>
    <name evidence="2" type="ORF">O181_000477</name>
</gene>
<proteinExistence type="predicted"/>
<dbReference type="Gene3D" id="3.30.70.270">
    <property type="match status" value="1"/>
</dbReference>
<dbReference type="OrthoDB" id="2286699at2759"/>
<dbReference type="Gene3D" id="3.10.10.10">
    <property type="entry name" value="HIV Type 1 Reverse Transcriptase, subunit A, domain 1"/>
    <property type="match status" value="1"/>
</dbReference>